<organism evidence="2 3">
    <name type="scientific">Bathycoccus prasinos</name>
    <dbReference type="NCBI Taxonomy" id="41875"/>
    <lineage>
        <taxon>Eukaryota</taxon>
        <taxon>Viridiplantae</taxon>
        <taxon>Chlorophyta</taxon>
        <taxon>Mamiellophyceae</taxon>
        <taxon>Mamiellales</taxon>
        <taxon>Bathycoccaceae</taxon>
        <taxon>Bathycoccus</taxon>
    </lineage>
</organism>
<feature type="compositionally biased region" description="Acidic residues" evidence="1">
    <location>
        <begin position="248"/>
        <end position="261"/>
    </location>
</feature>
<feature type="region of interest" description="Disordered" evidence="1">
    <location>
        <begin position="241"/>
        <end position="281"/>
    </location>
</feature>
<evidence type="ECO:0000313" key="2">
    <source>
        <dbReference type="EMBL" id="CCO17270.1"/>
    </source>
</evidence>
<dbReference type="KEGG" id="bpg:Bathy06g03930"/>
<sequence length="522" mass="57832">MTSASANSPPEITFETTHGGLPILKLDFDARTPAEIDLERCVLRLSSSNGKEVILVGTAHVSKDSAETTERIIREERPEIIFIELDKNRLEKLLLNRSLGEREVLKKTIEKIRDIPSALKFVMSNLKDVPGFVYQLGGLIVGSPAGNEFTKAIEVAGDIGALVVLGDRSAEVTASRVMQRVRYGSKEKRREERRRRENTKKEKTLRNPEERVREVAEKYGCEDPAKVLKCLKRILSAGMNVALPPGEANDEEEEVEEEEMDLNDRNGGETSSSSSSRTTKISAKDLEVVRQCARKIIESTRKEGFKGEGAFSSSVFLDASNSETEKDVRRTILDERDVILAHSLHRAAKQAGPGVHKIVGVVGSGHVPGIKRIFTRLNDTSKQSESDVLISMLAKEEERHAHDEYLNAFPQDVDAPDPARDMAQFAILFGGFAYLNYKKPAVARRVSAMFFGAISVVAVGAANVLVKVGQLAEKLDDASHELRMHEKIPSLLGDEANSRVLRTARIRNGVRKYGDTAREDEF</sequence>
<feature type="compositionally biased region" description="Basic and acidic residues" evidence="1">
    <location>
        <begin position="199"/>
        <end position="212"/>
    </location>
</feature>
<dbReference type="AlphaFoldDB" id="K8EXR4"/>
<gene>
    <name evidence="2" type="ORF">Bathy06g03930</name>
</gene>
<dbReference type="PANTHER" id="PTHR21530:SF7">
    <property type="entry name" value="TRAB DOMAIN-CONTAINING PROTEIN"/>
    <property type="match status" value="1"/>
</dbReference>
<reference evidence="2 3" key="1">
    <citation type="submission" date="2011-10" db="EMBL/GenBank/DDBJ databases">
        <authorList>
            <person name="Genoscope - CEA"/>
        </authorList>
    </citation>
    <scope>NUCLEOTIDE SEQUENCE [LARGE SCALE GENOMIC DNA]</scope>
    <source>
        <strain evidence="2 3">RCC 1105</strain>
    </source>
</reference>
<proteinExistence type="predicted"/>
<dbReference type="Pfam" id="PF01963">
    <property type="entry name" value="TraB_PrgY_gumN"/>
    <property type="match status" value="1"/>
</dbReference>
<dbReference type="EMBL" id="FO082273">
    <property type="protein sequence ID" value="CCO17270.1"/>
    <property type="molecule type" value="Genomic_DNA"/>
</dbReference>
<dbReference type="CDD" id="cd14726">
    <property type="entry name" value="TraB_PrgY-like"/>
    <property type="match status" value="1"/>
</dbReference>
<dbReference type="OrthoDB" id="510339at2759"/>
<name>K8EXR4_9CHLO</name>
<protein>
    <recommendedName>
        <fullName evidence="4">TraB family protein</fullName>
    </recommendedName>
</protein>
<accession>K8EXR4</accession>
<evidence type="ECO:0000313" key="3">
    <source>
        <dbReference type="Proteomes" id="UP000198341"/>
    </source>
</evidence>
<dbReference type="RefSeq" id="XP_007512670.1">
    <property type="nucleotide sequence ID" value="XM_007512608.1"/>
</dbReference>
<keyword evidence="3" id="KW-1185">Reference proteome</keyword>
<dbReference type="eggNOG" id="ENOG502S91Z">
    <property type="taxonomic scope" value="Eukaryota"/>
</dbReference>
<dbReference type="Proteomes" id="UP000198341">
    <property type="component" value="Chromosome 6"/>
</dbReference>
<dbReference type="InterPro" id="IPR046345">
    <property type="entry name" value="TraB_PrgY-like"/>
</dbReference>
<dbReference type="PANTHER" id="PTHR21530">
    <property type="entry name" value="PHEROMONE SHUTDOWN PROTEIN"/>
    <property type="match status" value="1"/>
</dbReference>
<evidence type="ECO:0008006" key="4">
    <source>
        <dbReference type="Google" id="ProtNLM"/>
    </source>
</evidence>
<feature type="region of interest" description="Disordered" evidence="1">
    <location>
        <begin position="182"/>
        <end position="212"/>
    </location>
</feature>
<dbReference type="GeneID" id="19015374"/>
<dbReference type="InterPro" id="IPR002816">
    <property type="entry name" value="TraB/PrgY/GumN_fam"/>
</dbReference>
<evidence type="ECO:0000256" key="1">
    <source>
        <dbReference type="SAM" id="MobiDB-lite"/>
    </source>
</evidence>